<comment type="caution">
    <text evidence="2">The sequence shown here is derived from an EMBL/GenBank/DDBJ whole genome shotgun (WGS) entry which is preliminary data.</text>
</comment>
<evidence type="ECO:0000313" key="3">
    <source>
        <dbReference type="Proteomes" id="UP000675554"/>
    </source>
</evidence>
<protein>
    <submittedName>
        <fullName evidence="2">Uncharacterized protein</fullName>
    </submittedName>
</protein>
<feature type="region of interest" description="Disordered" evidence="1">
    <location>
        <begin position="64"/>
        <end position="86"/>
    </location>
</feature>
<sequence>MEALSREICGYSEIGYERNKASWLGALPEQDLAPDTVLRQLDQFETEARARGITYTTFRRLTEALGFNRTPRPQSRERGRPQAREQ</sequence>
<dbReference type="EMBL" id="JAGSMN010000553">
    <property type="protein sequence ID" value="MBR7675930.1"/>
    <property type="molecule type" value="Genomic_DNA"/>
</dbReference>
<name>A0A8T4IWX0_9ACTN</name>
<proteinExistence type="predicted"/>
<accession>A0A8T4IWX0</accession>
<keyword evidence="3" id="KW-1185">Reference proteome</keyword>
<dbReference type="Proteomes" id="UP000675554">
    <property type="component" value="Unassembled WGS sequence"/>
</dbReference>
<evidence type="ECO:0000313" key="2">
    <source>
        <dbReference type="EMBL" id="MBR7675930.1"/>
    </source>
</evidence>
<reference evidence="2" key="1">
    <citation type="submission" date="2021-04" db="EMBL/GenBank/DDBJ databases">
        <title>Sequencing of actinobacteria type strains.</title>
        <authorList>
            <person name="Nguyen G.-S."/>
            <person name="Wentzel A."/>
        </authorList>
    </citation>
    <scope>NUCLEOTIDE SEQUENCE</scope>
    <source>
        <strain evidence="2">DSM 42095</strain>
    </source>
</reference>
<organism evidence="2 3">
    <name type="scientific">Streptomyces daliensis</name>
    <dbReference type="NCBI Taxonomy" id="299421"/>
    <lineage>
        <taxon>Bacteria</taxon>
        <taxon>Bacillati</taxon>
        <taxon>Actinomycetota</taxon>
        <taxon>Actinomycetes</taxon>
        <taxon>Kitasatosporales</taxon>
        <taxon>Streptomycetaceae</taxon>
        <taxon>Streptomyces</taxon>
    </lineage>
</organism>
<dbReference type="AlphaFoldDB" id="A0A8T4IWX0"/>
<gene>
    <name evidence="2" type="ORF">KDA82_23525</name>
</gene>
<evidence type="ECO:0000256" key="1">
    <source>
        <dbReference type="SAM" id="MobiDB-lite"/>
    </source>
</evidence>
<feature type="compositionally biased region" description="Basic and acidic residues" evidence="1">
    <location>
        <begin position="74"/>
        <end position="86"/>
    </location>
</feature>